<feature type="chain" id="PRO_5018792636" description="Cathepsin propeptide inhibitor domain-containing protein" evidence="9">
    <location>
        <begin position="23"/>
        <end position="345"/>
    </location>
</feature>
<dbReference type="AlphaFoldDB" id="A0A2N9EP56"/>
<feature type="domain" description="Cathepsin propeptide inhibitor" evidence="11">
    <location>
        <begin position="53"/>
        <end position="109"/>
    </location>
</feature>
<feature type="domain" description="Peptidase C1A papain C-terminal" evidence="10">
    <location>
        <begin position="136"/>
        <end position="320"/>
    </location>
</feature>
<name>A0A2N9EP56_FAGSY</name>
<dbReference type="GO" id="GO:0008234">
    <property type="term" value="F:cysteine-type peptidase activity"/>
    <property type="evidence" value="ECO:0007669"/>
    <property type="project" value="UniProtKB-KW"/>
</dbReference>
<evidence type="ECO:0000259" key="10">
    <source>
        <dbReference type="SMART" id="SM00645"/>
    </source>
</evidence>
<dbReference type="SUPFAM" id="SSF54001">
    <property type="entry name" value="Cysteine proteinases"/>
    <property type="match status" value="1"/>
</dbReference>
<evidence type="ECO:0000256" key="1">
    <source>
        <dbReference type="ARBA" id="ARBA00008455"/>
    </source>
</evidence>
<keyword evidence="4" id="KW-0378">Hydrolase</keyword>
<evidence type="ECO:0000256" key="4">
    <source>
        <dbReference type="ARBA" id="ARBA00022801"/>
    </source>
</evidence>
<dbReference type="GO" id="GO:0006508">
    <property type="term" value="P:proteolysis"/>
    <property type="evidence" value="ECO:0007669"/>
    <property type="project" value="UniProtKB-KW"/>
</dbReference>
<reference evidence="12" key="1">
    <citation type="submission" date="2018-02" db="EMBL/GenBank/DDBJ databases">
        <authorList>
            <person name="Cohen D.B."/>
            <person name="Kent A.D."/>
        </authorList>
    </citation>
    <scope>NUCLEOTIDE SEQUENCE</scope>
</reference>
<dbReference type="InterPro" id="IPR039417">
    <property type="entry name" value="Peptidase_C1A_papain-like"/>
</dbReference>
<evidence type="ECO:0000313" key="12">
    <source>
        <dbReference type="EMBL" id="SPC80627.1"/>
    </source>
</evidence>
<organism evidence="12">
    <name type="scientific">Fagus sylvatica</name>
    <name type="common">Beechnut</name>
    <dbReference type="NCBI Taxonomy" id="28930"/>
    <lineage>
        <taxon>Eukaryota</taxon>
        <taxon>Viridiplantae</taxon>
        <taxon>Streptophyta</taxon>
        <taxon>Embryophyta</taxon>
        <taxon>Tracheophyta</taxon>
        <taxon>Spermatophyta</taxon>
        <taxon>Magnoliopsida</taxon>
        <taxon>eudicotyledons</taxon>
        <taxon>Gunneridae</taxon>
        <taxon>Pentapetalae</taxon>
        <taxon>rosids</taxon>
        <taxon>fabids</taxon>
        <taxon>Fagales</taxon>
        <taxon>Fagaceae</taxon>
        <taxon>Fagus</taxon>
    </lineage>
</organism>
<sequence length="345" mass="38380">MDRSFLFSLLILFSVVASTVFADELINGDDDPLIQQVVSGGDDDLLLHAEHHFSNFKAKFGKSYGSKEEHDYRLGVFKSNLRRAKIHQKLDPNAVHGVTKFSDLTPAEFRRNFLGLKKVRLPNDAQKAPILPTNDLPTDFDWRDHGAVTGVKDQGACGSCWSFSTTGALEGAHYLATGELVSLSEQQLVDCDHECDPEEYGACDSGCNGGLMTSAFEYTLKAGGLEREKDYPYTGTDRGTCKFDKSKIVASVSNFSVVSIDEDQIAAKFGEEWPSCNWHQCSFHADLHEGSFMPIHLREAFGSWCASGGFWICWLCSYPAQGEAFLDHKELLGRKLGREWILQDL</sequence>
<dbReference type="InterPro" id="IPR038765">
    <property type="entry name" value="Papain-like_cys_pep_sf"/>
</dbReference>
<evidence type="ECO:0000256" key="2">
    <source>
        <dbReference type="ARBA" id="ARBA00022670"/>
    </source>
</evidence>
<proteinExistence type="inferred from homology"/>
<dbReference type="InterPro" id="IPR013201">
    <property type="entry name" value="Prot_inhib_I29"/>
</dbReference>
<comment type="similarity">
    <text evidence="1">Belongs to the peptidase C1 family.</text>
</comment>
<dbReference type="Pfam" id="PF08246">
    <property type="entry name" value="Inhibitor_I29"/>
    <property type="match status" value="1"/>
</dbReference>
<keyword evidence="6" id="KW-0865">Zymogen</keyword>
<accession>A0A2N9EP56</accession>
<dbReference type="PANTHER" id="PTHR12411">
    <property type="entry name" value="CYSTEINE PROTEASE FAMILY C1-RELATED"/>
    <property type="match status" value="1"/>
</dbReference>
<dbReference type="GO" id="GO:0000323">
    <property type="term" value="C:lytic vacuole"/>
    <property type="evidence" value="ECO:0007669"/>
    <property type="project" value="UniProtKB-ARBA"/>
</dbReference>
<dbReference type="FunFam" id="3.90.70.10:FF:000057">
    <property type="entry name" value="Cysteine protease RD19A"/>
    <property type="match status" value="1"/>
</dbReference>
<protein>
    <recommendedName>
        <fullName evidence="13">Cathepsin propeptide inhibitor domain-containing protein</fullName>
    </recommendedName>
</protein>
<evidence type="ECO:0000256" key="5">
    <source>
        <dbReference type="ARBA" id="ARBA00022807"/>
    </source>
</evidence>
<evidence type="ECO:0000256" key="3">
    <source>
        <dbReference type="ARBA" id="ARBA00022729"/>
    </source>
</evidence>
<dbReference type="SMART" id="SM00848">
    <property type="entry name" value="Inhibitor_I29"/>
    <property type="match status" value="1"/>
</dbReference>
<dbReference type="Gene3D" id="3.90.70.10">
    <property type="entry name" value="Cysteine proteinases"/>
    <property type="match status" value="1"/>
</dbReference>
<evidence type="ECO:0000256" key="8">
    <source>
        <dbReference type="ARBA" id="ARBA00023180"/>
    </source>
</evidence>
<keyword evidence="8" id="KW-0325">Glycoprotein</keyword>
<dbReference type="InterPro" id="IPR013128">
    <property type="entry name" value="Peptidase_C1A"/>
</dbReference>
<dbReference type="CDD" id="cd02248">
    <property type="entry name" value="Peptidase_C1A"/>
    <property type="match status" value="1"/>
</dbReference>
<dbReference type="EMBL" id="OIVN01000460">
    <property type="protein sequence ID" value="SPC80627.1"/>
    <property type="molecule type" value="Genomic_DNA"/>
</dbReference>
<feature type="signal peptide" evidence="9">
    <location>
        <begin position="1"/>
        <end position="22"/>
    </location>
</feature>
<evidence type="ECO:0000259" key="11">
    <source>
        <dbReference type="SMART" id="SM00848"/>
    </source>
</evidence>
<keyword evidence="2" id="KW-0645">Protease</keyword>
<evidence type="ECO:0000256" key="6">
    <source>
        <dbReference type="ARBA" id="ARBA00023145"/>
    </source>
</evidence>
<keyword evidence="3 9" id="KW-0732">Signal</keyword>
<evidence type="ECO:0008006" key="13">
    <source>
        <dbReference type="Google" id="ProtNLM"/>
    </source>
</evidence>
<gene>
    <name evidence="12" type="ORF">FSB_LOCUS8509</name>
</gene>
<evidence type="ECO:0000256" key="7">
    <source>
        <dbReference type="ARBA" id="ARBA00023157"/>
    </source>
</evidence>
<keyword evidence="7" id="KW-1015">Disulfide bond</keyword>
<dbReference type="PROSITE" id="PS00139">
    <property type="entry name" value="THIOL_PROTEASE_CYS"/>
    <property type="match status" value="1"/>
</dbReference>
<dbReference type="InterPro" id="IPR000169">
    <property type="entry name" value="Pept_cys_AS"/>
</dbReference>
<keyword evidence="5" id="KW-0788">Thiol protease</keyword>
<dbReference type="SMART" id="SM00645">
    <property type="entry name" value="Pept_C1"/>
    <property type="match status" value="1"/>
</dbReference>
<dbReference type="InterPro" id="IPR000668">
    <property type="entry name" value="Peptidase_C1A_C"/>
</dbReference>
<dbReference type="Pfam" id="PF00112">
    <property type="entry name" value="Peptidase_C1"/>
    <property type="match status" value="1"/>
</dbReference>
<evidence type="ECO:0000256" key="9">
    <source>
        <dbReference type="SAM" id="SignalP"/>
    </source>
</evidence>